<sequence length="254" mass="28434">MSVKDTGVIMSIDYTVLVIAGLLFWHGIRGISSQGPVICEATIHALLVLVTAGFAAGRLFHDWPLSIQPARLIKKVEISSCCCIRRDWLLLLLYSIKLVDISFLYHVELLTVLKGRLVAFERLLTMAQQVLSFLSWLAPDVPSNEDAKDASNIRTPMSPGRQTGLYQFAIDDIKGVECYYSLMYDLKSTRVLFAAKTKDGIRVGISDWEMFIKAKGARGAVEKMDEDLKELASKYRLAWDEGLGTADVLENERK</sequence>
<keyword evidence="1" id="KW-0472">Membrane</keyword>
<gene>
    <name evidence="2" type="ORF">BDCG_05478</name>
</gene>
<evidence type="ECO:0000313" key="3">
    <source>
        <dbReference type="Proteomes" id="UP000002039"/>
    </source>
</evidence>
<proteinExistence type="predicted"/>
<keyword evidence="1" id="KW-0812">Transmembrane</keyword>
<organism evidence="2 3">
    <name type="scientific">Ajellomyces dermatitidis (strain ER-3 / ATCC MYA-2586)</name>
    <name type="common">Blastomyces dermatitidis</name>
    <dbReference type="NCBI Taxonomy" id="559297"/>
    <lineage>
        <taxon>Eukaryota</taxon>
        <taxon>Fungi</taxon>
        <taxon>Dikarya</taxon>
        <taxon>Ascomycota</taxon>
        <taxon>Pezizomycotina</taxon>
        <taxon>Eurotiomycetes</taxon>
        <taxon>Eurotiomycetidae</taxon>
        <taxon>Onygenales</taxon>
        <taxon>Ajellomycetaceae</taxon>
        <taxon>Blastomyces</taxon>
    </lineage>
</organism>
<keyword evidence="1" id="KW-1133">Transmembrane helix</keyword>
<keyword evidence="3" id="KW-1185">Reference proteome</keyword>
<accession>A0ABP2F0Z3</accession>
<evidence type="ECO:0000313" key="2">
    <source>
        <dbReference type="EMBL" id="EEQ90358.2"/>
    </source>
</evidence>
<dbReference type="EMBL" id="EQ999977">
    <property type="protein sequence ID" value="EEQ90358.2"/>
    <property type="molecule type" value="Genomic_DNA"/>
</dbReference>
<feature type="transmembrane region" description="Helical" evidence="1">
    <location>
        <begin position="6"/>
        <end position="25"/>
    </location>
</feature>
<dbReference type="GeneID" id="69027488"/>
<protein>
    <submittedName>
        <fullName evidence="2">Uncharacterized protein</fullName>
    </submittedName>
</protein>
<reference evidence="3" key="1">
    <citation type="journal article" date="2015" name="PLoS Genet.">
        <title>The dynamic genome and transcriptome of the human fungal pathogen Blastomyces and close relative Emmonsia.</title>
        <authorList>
            <person name="Munoz J.F."/>
            <person name="Gauthier G.M."/>
            <person name="Desjardins C.A."/>
            <person name="Gallo J.E."/>
            <person name="Holder J."/>
            <person name="Sullivan T.D."/>
            <person name="Marty A.J."/>
            <person name="Carmen J.C."/>
            <person name="Chen Z."/>
            <person name="Ding L."/>
            <person name="Gujja S."/>
            <person name="Magrini V."/>
            <person name="Misas E."/>
            <person name="Mitreva M."/>
            <person name="Priest M."/>
            <person name="Saif S."/>
            <person name="Whiston E.A."/>
            <person name="Young S."/>
            <person name="Zeng Q."/>
            <person name="Goldman W.E."/>
            <person name="Mardis E.R."/>
            <person name="Taylor J.W."/>
            <person name="McEwen J.G."/>
            <person name="Clay O.K."/>
            <person name="Klein B.S."/>
            <person name="Cuomo C.A."/>
        </authorList>
    </citation>
    <scope>NUCLEOTIDE SEQUENCE [LARGE SCALE GENOMIC DNA]</scope>
    <source>
        <strain evidence="3">ER-3 / ATCC MYA-2586</strain>
    </source>
</reference>
<dbReference type="Proteomes" id="UP000002039">
    <property type="component" value="Unassembled WGS sequence"/>
</dbReference>
<name>A0ABP2F0Z3_AJEDR</name>
<feature type="transmembrane region" description="Helical" evidence="1">
    <location>
        <begin position="37"/>
        <end position="56"/>
    </location>
</feature>
<dbReference type="RefSeq" id="XP_045277107.1">
    <property type="nucleotide sequence ID" value="XM_045421162.1"/>
</dbReference>
<evidence type="ECO:0000256" key="1">
    <source>
        <dbReference type="SAM" id="Phobius"/>
    </source>
</evidence>